<evidence type="ECO:0000313" key="3">
    <source>
        <dbReference type="Proteomes" id="UP000271098"/>
    </source>
</evidence>
<evidence type="ECO:0000313" key="2">
    <source>
        <dbReference type="EMBL" id="VDK29738.1"/>
    </source>
</evidence>
<feature type="region of interest" description="Disordered" evidence="1">
    <location>
        <begin position="242"/>
        <end position="278"/>
    </location>
</feature>
<accession>A0A183CXU3</accession>
<dbReference type="AlphaFoldDB" id="A0A183CXU3"/>
<dbReference type="OrthoDB" id="5869601at2759"/>
<feature type="compositionally biased region" description="Polar residues" evidence="1">
    <location>
        <begin position="242"/>
        <end position="256"/>
    </location>
</feature>
<sequence length="341" mass="37470">MDESRRTTYKTKKVSCDVEYSLAFARNDGTSNEKFDGSQILECPQLIPYTTITIFIAPEHEDCLTISSSSLLEDHQEDSGIENNYRCGSIDGHSPATSLDFFPPVQLNQQDPTNPSPPPLLHSSRIPHSHHHHHHQRNHQSALHSTPPFFSKSFTNSTSFSDDKGENDRETASRISSFPIDAITKTVLQNNPEQSYSRSVTPQADCYQQYLSESSDSDNDFPPPPDSLLRAEPAAQFHPTTIMSSNVKSNYSSNGAPPTLKRESLSPLARNRTADNPDDAASLGIELCREQSANITAVKFPVKRQVSAACHSCKAATGDANGIPPNEVDPISKLPKQVPSV</sequence>
<feature type="region of interest" description="Disordered" evidence="1">
    <location>
        <begin position="98"/>
        <end position="176"/>
    </location>
</feature>
<reference evidence="4" key="1">
    <citation type="submission" date="2016-06" db="UniProtKB">
        <authorList>
            <consortium name="WormBaseParasite"/>
        </authorList>
    </citation>
    <scope>IDENTIFICATION</scope>
</reference>
<feature type="compositionally biased region" description="Basic and acidic residues" evidence="1">
    <location>
        <begin position="161"/>
        <end position="172"/>
    </location>
</feature>
<proteinExistence type="predicted"/>
<name>A0A183CXU3_9BILA</name>
<dbReference type="Proteomes" id="UP000271098">
    <property type="component" value="Unassembled WGS sequence"/>
</dbReference>
<evidence type="ECO:0000256" key="1">
    <source>
        <dbReference type="SAM" id="MobiDB-lite"/>
    </source>
</evidence>
<organism evidence="4">
    <name type="scientific">Gongylonema pulchrum</name>
    <dbReference type="NCBI Taxonomy" id="637853"/>
    <lineage>
        <taxon>Eukaryota</taxon>
        <taxon>Metazoa</taxon>
        <taxon>Ecdysozoa</taxon>
        <taxon>Nematoda</taxon>
        <taxon>Chromadorea</taxon>
        <taxon>Rhabditida</taxon>
        <taxon>Spirurina</taxon>
        <taxon>Spiruromorpha</taxon>
        <taxon>Spiruroidea</taxon>
        <taxon>Gongylonematidae</taxon>
        <taxon>Gongylonema</taxon>
    </lineage>
</organism>
<dbReference type="WBParaSite" id="GPUH_0000128401-mRNA-1">
    <property type="protein sequence ID" value="GPUH_0000128401-mRNA-1"/>
    <property type="gene ID" value="GPUH_0000128401"/>
</dbReference>
<feature type="compositionally biased region" description="Low complexity" evidence="1">
    <location>
        <begin position="139"/>
        <end position="160"/>
    </location>
</feature>
<dbReference type="EMBL" id="UYRT01001502">
    <property type="protein sequence ID" value="VDK29738.1"/>
    <property type="molecule type" value="Genomic_DNA"/>
</dbReference>
<keyword evidence="3" id="KW-1185">Reference proteome</keyword>
<evidence type="ECO:0000313" key="4">
    <source>
        <dbReference type="WBParaSite" id="GPUH_0000128401-mRNA-1"/>
    </source>
</evidence>
<protein>
    <submittedName>
        <fullName evidence="2 4">Uncharacterized protein</fullName>
    </submittedName>
</protein>
<reference evidence="2 3" key="2">
    <citation type="submission" date="2018-11" db="EMBL/GenBank/DDBJ databases">
        <authorList>
            <consortium name="Pathogen Informatics"/>
        </authorList>
    </citation>
    <scope>NUCLEOTIDE SEQUENCE [LARGE SCALE GENOMIC DNA]</scope>
</reference>
<feature type="compositionally biased region" description="Basic residues" evidence="1">
    <location>
        <begin position="125"/>
        <end position="138"/>
    </location>
</feature>
<gene>
    <name evidence="2" type="ORF">GPUH_LOCUS1283</name>
</gene>
<feature type="region of interest" description="Disordered" evidence="1">
    <location>
        <begin position="316"/>
        <end position="341"/>
    </location>
</feature>